<name>A0A9W4SE67_9GLOM</name>
<keyword evidence="3" id="KW-1185">Reference proteome</keyword>
<evidence type="ECO:0000313" key="2">
    <source>
        <dbReference type="EMBL" id="CAI2165770.1"/>
    </source>
</evidence>
<dbReference type="Proteomes" id="UP001153678">
    <property type="component" value="Unassembled WGS sequence"/>
</dbReference>
<accession>A0A9W4SE67</accession>
<evidence type="ECO:0000259" key="1">
    <source>
        <dbReference type="Pfam" id="PF24209"/>
    </source>
</evidence>
<reference evidence="2" key="1">
    <citation type="submission" date="2022-08" db="EMBL/GenBank/DDBJ databases">
        <authorList>
            <person name="Kallberg Y."/>
            <person name="Tangrot J."/>
            <person name="Rosling A."/>
        </authorList>
    </citation>
    <scope>NUCLEOTIDE SEQUENCE</scope>
    <source>
        <strain evidence="2">Wild A</strain>
    </source>
</reference>
<feature type="domain" description="DUF7431" evidence="1">
    <location>
        <begin position="375"/>
        <end position="649"/>
    </location>
</feature>
<proteinExistence type="predicted"/>
<organism evidence="2 3">
    <name type="scientific">Funneliformis geosporum</name>
    <dbReference type="NCBI Taxonomy" id="1117311"/>
    <lineage>
        <taxon>Eukaryota</taxon>
        <taxon>Fungi</taxon>
        <taxon>Fungi incertae sedis</taxon>
        <taxon>Mucoromycota</taxon>
        <taxon>Glomeromycotina</taxon>
        <taxon>Glomeromycetes</taxon>
        <taxon>Glomerales</taxon>
        <taxon>Glomeraceae</taxon>
        <taxon>Funneliformis</taxon>
    </lineage>
</organism>
<protein>
    <submittedName>
        <fullName evidence="2">8553_t:CDS:1</fullName>
    </submittedName>
</protein>
<gene>
    <name evidence="2" type="ORF">FWILDA_LOCUS2236</name>
</gene>
<dbReference type="InterPro" id="IPR055854">
    <property type="entry name" value="DUF7431"/>
</dbReference>
<dbReference type="Pfam" id="PF24209">
    <property type="entry name" value="DUF7431"/>
    <property type="match status" value="1"/>
</dbReference>
<dbReference type="EMBL" id="CAMKVN010000248">
    <property type="protein sequence ID" value="CAI2165770.1"/>
    <property type="molecule type" value="Genomic_DNA"/>
</dbReference>
<dbReference type="OrthoDB" id="2373134at2759"/>
<evidence type="ECO:0000313" key="3">
    <source>
        <dbReference type="Proteomes" id="UP001153678"/>
    </source>
</evidence>
<comment type="caution">
    <text evidence="2">The sequence shown here is derived from an EMBL/GenBank/DDBJ whole genome shotgun (WGS) entry which is preliminary data.</text>
</comment>
<dbReference type="AlphaFoldDB" id="A0A9W4SE67"/>
<sequence length="680" mass="78983">MFGYMLGNSFKVNKSNKVYKVTVNYTHAKPPTSFRYDLNINEKLSKIRIILEDDSFNQMNNTFSFSNFKANKFIEIRQKDEDHVKLNEIIVLNNSDDQDIQLYLIKSSTYDWRFLNYLCKLDYGRTMTFNKNEKADERAFIMKNCEMTIIGAVGCGEGKVEFNSVEDRVIKTNLFFSSNINLQNFVNLAILGERAKNVKTNFEEKISYHYTEYGKVSLEFGNFLEPTPKFIKEVENAINLKDPKKFKQITEKFGQFIPTKVILGGRAYYRELEILEKYTKENGYKGSMNACGTTSSGIASQCSNSKSNFYKTGCTKLIGGAHPASFKEFDENAWIKSLKDFRNWDCIEFQKPVGIFQLLPNHLRKLIISSLGKKILYSNIEPHEIPITYSEPQVIKLDIPDDISEIFRIKDTDCSIFATIVDTEKPKLFYKKTNDFFSCQVLCFPGANPQLIIHCTKKATGDEARKRKLNIGWMIIGYYKDLNFITDFDVQFKIAKIDINTTSNSSQSMYYKEYLDFEYNSLTNKVPCIGIPVLEKLDSSNKSLIIGHQFFDNHGINRIGSYTFSYCLEKNHYVNLPEFKLYTLVILNYDPKTYGTLYFGQKSYIEFSDPLKPRYISLYFTNENNCGPIFLRQKFNRINMKHIDCKHKGNDCFICSDKAFTLKFSNEQIECIYFDPHKND</sequence>